<dbReference type="Proteomes" id="UP000219412">
    <property type="component" value="Unassembled WGS sequence"/>
</dbReference>
<dbReference type="InterPro" id="IPR001647">
    <property type="entry name" value="HTH_TetR"/>
</dbReference>
<dbReference type="GO" id="GO:0003677">
    <property type="term" value="F:DNA binding"/>
    <property type="evidence" value="ECO:0007669"/>
    <property type="project" value="UniProtKB-UniRule"/>
</dbReference>
<gene>
    <name evidence="4" type="ORF">SAMN05878391_1328</name>
</gene>
<dbReference type="RefSeq" id="WP_097040401.1">
    <property type="nucleotide sequence ID" value="NZ_OBQF01000003.1"/>
</dbReference>
<evidence type="ECO:0000313" key="5">
    <source>
        <dbReference type="Proteomes" id="UP000219412"/>
    </source>
</evidence>
<reference evidence="5" key="1">
    <citation type="submission" date="2017-08" db="EMBL/GenBank/DDBJ databases">
        <authorList>
            <person name="Varghese N."/>
            <person name="Submissions S."/>
        </authorList>
    </citation>
    <scope>NUCLEOTIDE SEQUENCE [LARGE SCALE GENOMIC DNA]</scope>
    <source>
        <strain evidence="5">DSM 23173</strain>
    </source>
</reference>
<evidence type="ECO:0000256" key="2">
    <source>
        <dbReference type="PROSITE-ProRule" id="PRU00335"/>
    </source>
</evidence>
<dbReference type="PANTHER" id="PTHR43479">
    <property type="entry name" value="ACREF/ENVCD OPERON REPRESSOR-RELATED"/>
    <property type="match status" value="1"/>
</dbReference>
<dbReference type="PANTHER" id="PTHR43479:SF7">
    <property type="entry name" value="TETR-FAMILY TRANSCRIPTIONAL REGULATOR"/>
    <property type="match status" value="1"/>
</dbReference>
<proteinExistence type="predicted"/>
<dbReference type="PROSITE" id="PS50977">
    <property type="entry name" value="HTH_TETR_2"/>
    <property type="match status" value="1"/>
</dbReference>
<dbReference type="InterPro" id="IPR009057">
    <property type="entry name" value="Homeodomain-like_sf"/>
</dbReference>
<dbReference type="EMBL" id="OBQF01000003">
    <property type="protein sequence ID" value="SOC41586.1"/>
    <property type="molecule type" value="Genomic_DNA"/>
</dbReference>
<feature type="DNA-binding region" description="H-T-H motif" evidence="2">
    <location>
        <begin position="31"/>
        <end position="50"/>
    </location>
</feature>
<keyword evidence="1 2" id="KW-0238">DNA-binding</keyword>
<dbReference type="Pfam" id="PF14278">
    <property type="entry name" value="TetR_C_8"/>
    <property type="match status" value="1"/>
</dbReference>
<evidence type="ECO:0000259" key="3">
    <source>
        <dbReference type="PROSITE" id="PS50977"/>
    </source>
</evidence>
<dbReference type="OrthoDB" id="9810250at2"/>
<keyword evidence="5" id="KW-1185">Reference proteome</keyword>
<dbReference type="InterPro" id="IPR050624">
    <property type="entry name" value="HTH-type_Tx_Regulator"/>
</dbReference>
<dbReference type="InterPro" id="IPR039532">
    <property type="entry name" value="TetR_C_Firmicutes"/>
</dbReference>
<dbReference type="Gene3D" id="1.10.357.10">
    <property type="entry name" value="Tetracycline Repressor, domain 2"/>
    <property type="match status" value="1"/>
</dbReference>
<dbReference type="AlphaFoldDB" id="A0A285ULT2"/>
<name>A0A285ULT2_9STAP</name>
<sequence length="185" mass="22289">MTEDLRVIKTKKNLRTAFIRLLDEKTLDKINVSELCRTAGITRKTFYLHYENITIYFEGIIEDLLDEIESAMKRTTDHRLMKNERLNPKMIYIFEHIYENKEIYQIVFSENSRFTYYAMFYDRIKKLVRNSMEAIGIEEINEFEVSYQANAILGVIMEWSHNGFQDSVEEMNDILFSILKRYRVY</sequence>
<dbReference type="SUPFAM" id="SSF46689">
    <property type="entry name" value="Homeodomain-like"/>
    <property type="match status" value="1"/>
</dbReference>
<evidence type="ECO:0000313" key="4">
    <source>
        <dbReference type="EMBL" id="SOC41586.1"/>
    </source>
</evidence>
<protein>
    <submittedName>
        <fullName evidence="4">TetR family transcriptional regulator</fullName>
    </submittedName>
</protein>
<evidence type="ECO:0000256" key="1">
    <source>
        <dbReference type="ARBA" id="ARBA00023125"/>
    </source>
</evidence>
<feature type="domain" description="HTH tetR-type" evidence="3">
    <location>
        <begin position="8"/>
        <end position="68"/>
    </location>
</feature>
<organism evidence="4 5">
    <name type="scientific">Salinicoccus kekensis</name>
    <dbReference type="NCBI Taxonomy" id="714307"/>
    <lineage>
        <taxon>Bacteria</taxon>
        <taxon>Bacillati</taxon>
        <taxon>Bacillota</taxon>
        <taxon>Bacilli</taxon>
        <taxon>Bacillales</taxon>
        <taxon>Staphylococcaceae</taxon>
        <taxon>Salinicoccus</taxon>
    </lineage>
</organism>
<accession>A0A285ULT2</accession>